<accession>C6S560</accession>
<sequence length="149" mass="16425">MPSPQPSPTGEGVGFSRFCGCRRFEKRLGFTVDFRSSEKQKATCTTCFLAEPLALQPLRPLSRGRELERGQQATRLVFRWLSCWERLPKFGECPLPNPPPRGRGQVAADFAVAGGLRKNARNINSGNFSGSLYRKADGTNAASVFSDDL</sequence>
<proteinExistence type="predicted"/>
<protein>
    <submittedName>
        <fullName evidence="1">Uncharacterized protein</fullName>
    </submittedName>
</protein>
<evidence type="ECO:0000313" key="1">
    <source>
        <dbReference type="EMBL" id="CBA03928.1"/>
    </source>
</evidence>
<evidence type="ECO:0000313" key="2">
    <source>
        <dbReference type="Proteomes" id="UP000002054"/>
    </source>
</evidence>
<name>C6S560_NEIML</name>
<dbReference type="AlphaFoldDB" id="C6S560"/>
<organism evidence="1 2">
    <name type="scientific">Neisseria meningitidis (strain alpha14)</name>
    <dbReference type="NCBI Taxonomy" id="662598"/>
    <lineage>
        <taxon>Bacteria</taxon>
        <taxon>Pseudomonadati</taxon>
        <taxon>Pseudomonadota</taxon>
        <taxon>Betaproteobacteria</taxon>
        <taxon>Neisseriales</taxon>
        <taxon>Neisseriaceae</taxon>
        <taxon>Neisseria</taxon>
    </lineage>
</organism>
<gene>
    <name evidence="1" type="ordered locus">NMO_0313</name>
</gene>
<dbReference type="EMBL" id="AM889136">
    <property type="protein sequence ID" value="CBA03928.1"/>
    <property type="molecule type" value="Genomic_DNA"/>
</dbReference>
<dbReference type="KEGG" id="nmi:NMO_0313"/>
<dbReference type="Proteomes" id="UP000002054">
    <property type="component" value="Chromosome"/>
</dbReference>
<reference evidence="1 2" key="1">
    <citation type="journal article" date="2008" name="Proc. Natl. Acad. Sci. U.S.A.">
        <title>Whole-genome comparison of disease and carriage strains provides insights into virulence evolution in Neisseria meningitidis.</title>
        <authorList>
            <person name="Schoen C."/>
            <person name="Blom J."/>
            <person name="Claus H."/>
            <person name="Schramm-Glueck A."/>
            <person name="Brandt P."/>
            <person name="Mueller T."/>
            <person name="Goesmann A."/>
            <person name="Joseph B."/>
            <person name="Konietzny S."/>
            <person name="Kurzai O."/>
            <person name="Schmitt C."/>
            <person name="Friedrich T."/>
            <person name="Linke B."/>
            <person name="Vogel U."/>
            <person name="Frosch M."/>
        </authorList>
    </citation>
    <scope>NUCLEOTIDE SEQUENCE [LARGE SCALE GENOMIC DNA]</scope>
    <source>
        <strain evidence="2">alpha14</strain>
    </source>
</reference>
<dbReference type="HOGENOM" id="CLU_1747680_0_0_4"/>